<comment type="caution">
    <text evidence="1">The sequence shown here is derived from an EMBL/GenBank/DDBJ whole genome shotgun (WGS) entry which is preliminary data.</text>
</comment>
<name>A0ABU0DTP9_9BACI</name>
<dbReference type="EMBL" id="JAUSUP010000004">
    <property type="protein sequence ID" value="MDQ0351828.1"/>
    <property type="molecule type" value="Genomic_DNA"/>
</dbReference>
<evidence type="ECO:0008006" key="3">
    <source>
        <dbReference type="Google" id="ProtNLM"/>
    </source>
</evidence>
<keyword evidence="2" id="KW-1185">Reference proteome</keyword>
<protein>
    <recommendedName>
        <fullName evidence="3">DUF4367 domain-containing protein</fullName>
    </recommendedName>
</protein>
<reference evidence="1 2" key="1">
    <citation type="submission" date="2023-07" db="EMBL/GenBank/DDBJ databases">
        <title>Genomic Encyclopedia of Type Strains, Phase IV (KMG-IV): sequencing the most valuable type-strain genomes for metagenomic binning, comparative biology and taxonomic classification.</title>
        <authorList>
            <person name="Goeker M."/>
        </authorList>
    </citation>
    <scope>NUCLEOTIDE SEQUENCE [LARGE SCALE GENOMIC DNA]</scope>
    <source>
        <strain evidence="1 2">DSM 15448</strain>
    </source>
</reference>
<evidence type="ECO:0000313" key="1">
    <source>
        <dbReference type="EMBL" id="MDQ0351828.1"/>
    </source>
</evidence>
<gene>
    <name evidence="1" type="ORF">J2R98_001660</name>
</gene>
<accession>A0ABU0DTP9</accession>
<evidence type="ECO:0000313" key="2">
    <source>
        <dbReference type="Proteomes" id="UP001236723"/>
    </source>
</evidence>
<organism evidence="1 2">
    <name type="scientific">Alkalibacillus filiformis</name>
    <dbReference type="NCBI Taxonomy" id="200990"/>
    <lineage>
        <taxon>Bacteria</taxon>
        <taxon>Bacillati</taxon>
        <taxon>Bacillota</taxon>
        <taxon>Bacilli</taxon>
        <taxon>Bacillales</taxon>
        <taxon>Bacillaceae</taxon>
        <taxon>Alkalibacillus</taxon>
    </lineage>
</organism>
<dbReference type="Proteomes" id="UP001236723">
    <property type="component" value="Unassembled WGS sequence"/>
</dbReference>
<sequence>MYLKIINNGKSTAVLWYEDDLTYMLSVLVEEDLSDDELISIIESME</sequence>
<proteinExistence type="predicted"/>